<evidence type="ECO:0000313" key="8">
    <source>
        <dbReference type="EMBL" id="AOW27214.1"/>
    </source>
</evidence>
<dbReference type="InterPro" id="IPR013083">
    <property type="entry name" value="Znf_RING/FYVE/PHD"/>
</dbReference>
<feature type="region of interest" description="Disordered" evidence="5">
    <location>
        <begin position="491"/>
        <end position="510"/>
    </location>
</feature>
<feature type="compositionally biased region" description="Polar residues" evidence="5">
    <location>
        <begin position="1"/>
        <end position="11"/>
    </location>
</feature>
<feature type="compositionally biased region" description="Polar residues" evidence="5">
    <location>
        <begin position="723"/>
        <end position="745"/>
    </location>
</feature>
<dbReference type="EMBL" id="CP017624">
    <property type="protein sequence ID" value="AOW27214.1"/>
    <property type="molecule type" value="Genomic_DNA"/>
</dbReference>
<feature type="region of interest" description="Disordered" evidence="5">
    <location>
        <begin position="693"/>
        <end position="767"/>
    </location>
</feature>
<gene>
    <name evidence="8" type="ordered locus">CAALFM_C201680CA</name>
    <name evidence="7" type="ordered locus">orf19.9054</name>
</gene>
<feature type="domain" description="FYVE-type" evidence="6">
    <location>
        <begin position="620"/>
        <end position="677"/>
    </location>
</feature>
<sequence length="780" mass="87070">MSTTITMNTAANIEDDINKNDNNNKFTINNTSSSSTTTKENDQNDQNNQNNQNEQPQQEETHQVETHEPEPKQEDTRNEEAINSVTDKPIDNDTKDENSPTKSDLSFAKKDLSKSRTQSFQSVLSTASLKSLKQQVLTNSIITNNGNNTASNVPQMHRNNSTISTHNLMRSNSTINNSKNFSSFIQAPVLSSIQKPEEDCQIGQQLPFDGSSSRTRADSSDETDEDNIAQQQNLTLKALKKLSLSPRPVTNPDDISIASEEEAKSKLVKEPYQPAEVDLSSFASLTRQPKQHHKLSSPSNDAAQKSTGPIENPSNKSGSSLSQYHNDIQQNQLNAIQRQLQPEKFNTSPNAGRTKHQLLPGQLTHPQLHQQQQQIQQNQQQQQHHHPQSQTYTNFPHPHPASGIPAAVVPPTDFNAKRKPSIPKMHFQQQQQQQQQQQIIHGRTNISPESPTQNSQNHHLNHARSTKHLQQIKGLRNPMYVPAVLRVSQNGLSTPSRSQSNSPEDLSSSPQQLYYNQQQQQQQQQNHQEQSQDHYESYLQAFNKKDVVANSSNASVRSTDSGISIDSSMSTTSGQLGSLTGFLSFNSNNGKNYDFVSRAPPTRKHWIKDEVALKCGIPTCPKVFNFFERRHHCRKCGGIFCKQHTSHSLYINHLAQFTTGGRGTLSKVCDNCIEEYNQFIAKEFGVNVHSTKPSITESSTEQNNTHSSIRTNVHSKSGLDTGAHQSQSNFIPTTPTPTQTHNYPHNNASNNIVAVSNDNGNSRNDQLVGSVPANWTWSSF</sequence>
<dbReference type="GO" id="GO:0032266">
    <property type="term" value="F:phosphatidylinositol-3-phosphate binding"/>
    <property type="evidence" value="ECO:0007669"/>
    <property type="project" value="UniProtKB-ARBA"/>
</dbReference>
<reference evidence="8 9" key="3">
    <citation type="journal article" date="2013" name="Genome Biol.">
        <title>Assembly of a phased diploid Candida albicans genome facilitates allele-specific measurements and provides a simple model for repeat and indel structure.</title>
        <authorList>
            <person name="Muzzey D."/>
            <person name="Schwartz K."/>
            <person name="Weissman J.S."/>
            <person name="Sherlock G."/>
        </authorList>
    </citation>
    <scope>NUCLEOTIDE SEQUENCE [LARGE SCALE GENOMIC DNA]</scope>
    <source>
        <strain evidence="9">SC5314 / ATCC MYA-2876</strain>
    </source>
</reference>
<dbReference type="KEGG" id="cal:CAALFM_C201680CA"/>
<feature type="compositionally biased region" description="Low complexity" evidence="5">
    <location>
        <begin position="20"/>
        <end position="58"/>
    </location>
</feature>
<dbReference type="Pfam" id="PF01363">
    <property type="entry name" value="FYVE"/>
    <property type="match status" value="1"/>
</dbReference>
<feature type="compositionally biased region" description="Polar residues" evidence="5">
    <location>
        <begin position="296"/>
        <end position="322"/>
    </location>
</feature>
<evidence type="ECO:0000313" key="9">
    <source>
        <dbReference type="Proteomes" id="UP000000559"/>
    </source>
</evidence>
<dbReference type="PROSITE" id="PS50178">
    <property type="entry name" value="ZF_FYVE"/>
    <property type="match status" value="1"/>
</dbReference>
<protein>
    <recommendedName>
        <fullName evidence="6">FYVE-type domain-containing protein</fullName>
    </recommendedName>
</protein>
<dbReference type="Gene3D" id="3.30.40.10">
    <property type="entry name" value="Zinc/RING finger domain, C3HC4 (zinc finger)"/>
    <property type="match status" value="1"/>
</dbReference>
<dbReference type="SMR" id="A0A1D8PGH2"/>
<evidence type="ECO:0000256" key="4">
    <source>
        <dbReference type="PROSITE-ProRule" id="PRU00091"/>
    </source>
</evidence>
<dbReference type="InterPro" id="IPR017455">
    <property type="entry name" value="Znf_FYVE-rel"/>
</dbReference>
<dbReference type="eggNOG" id="KOG1729">
    <property type="taxonomic scope" value="Eukaryota"/>
</dbReference>
<feature type="region of interest" description="Disordered" evidence="5">
    <location>
        <begin position="515"/>
        <end position="534"/>
    </location>
</feature>
<dbReference type="AlphaFoldDB" id="A0A1D8PGH2"/>
<keyword evidence="3" id="KW-0862">Zinc</keyword>
<dbReference type="STRING" id="237561.A0A1D8PGH2"/>
<dbReference type="VEuPathDB" id="FungiDB:C2_01680C_A"/>
<feature type="region of interest" description="Disordered" evidence="5">
    <location>
        <begin position="203"/>
        <end position="226"/>
    </location>
</feature>
<dbReference type="InterPro" id="IPR011011">
    <property type="entry name" value="Znf_FYVE_PHD"/>
</dbReference>
<reference evidence="8 9" key="1">
    <citation type="journal article" date="2004" name="Proc. Natl. Acad. Sci. U.S.A.">
        <title>The diploid genome sequence of Candida albicans.</title>
        <authorList>
            <person name="Jones T."/>
            <person name="Federspiel N.A."/>
            <person name="Chibana H."/>
            <person name="Dungan J."/>
            <person name="Kalman S."/>
            <person name="Magee B.B."/>
            <person name="Newport G."/>
            <person name="Thorstenson Y.R."/>
            <person name="Agabian N."/>
            <person name="Magee P.T."/>
            <person name="Davis R.W."/>
            <person name="Scherer S."/>
        </authorList>
    </citation>
    <scope>NUCLEOTIDE SEQUENCE [LARGE SCALE GENOMIC DNA]</scope>
    <source>
        <strain evidence="9">SC5314 / ATCC MYA-2876</strain>
    </source>
</reference>
<evidence type="ECO:0000256" key="3">
    <source>
        <dbReference type="ARBA" id="ARBA00022833"/>
    </source>
</evidence>
<feature type="compositionally biased region" description="Basic and acidic residues" evidence="5">
    <location>
        <begin position="59"/>
        <end position="80"/>
    </location>
</feature>
<evidence type="ECO:0000256" key="5">
    <source>
        <dbReference type="SAM" id="MobiDB-lite"/>
    </source>
</evidence>
<keyword evidence="9" id="KW-1185">Reference proteome</keyword>
<feature type="compositionally biased region" description="Low complexity" evidence="5">
    <location>
        <begin position="746"/>
        <end position="759"/>
    </location>
</feature>
<reference evidence="8 9" key="2">
    <citation type="journal article" date="2007" name="Genome Biol.">
        <title>Assembly of the Candida albicans genome into sixteen supercontigs aligned on the eight chromosomes.</title>
        <authorList>
            <person name="van het Hoog M."/>
            <person name="Rast T.J."/>
            <person name="Martchenko M."/>
            <person name="Grindle S."/>
            <person name="Dignard D."/>
            <person name="Hogues H."/>
            <person name="Cuomo C."/>
            <person name="Berriman M."/>
            <person name="Scherer S."/>
            <person name="Magee B.B."/>
            <person name="Whiteway M."/>
            <person name="Chibana H."/>
            <person name="Nantel A."/>
            <person name="Magee P.T."/>
        </authorList>
    </citation>
    <scope>GENOME REANNOTATION</scope>
    <source>
        <strain evidence="9">SC5314 / ATCC MYA-2876</strain>
    </source>
</reference>
<dbReference type="CGD" id="CAL0000182758">
    <property type="gene designation" value="orf19.9054"/>
</dbReference>
<dbReference type="RefSeq" id="XP_722528.2">
    <property type="nucleotide sequence ID" value="XM_717435.2"/>
</dbReference>
<dbReference type="SMART" id="SM00064">
    <property type="entry name" value="FYVE"/>
    <property type="match status" value="1"/>
</dbReference>
<dbReference type="GeneID" id="3635744"/>
<proteinExistence type="predicted"/>
<dbReference type="OrthoDB" id="10018316at2759"/>
<dbReference type="PANTHER" id="PTHR47794:SF1">
    <property type="entry name" value="VACUOLAR PROTEIN SORTING-ASSOCIATED PROTEIN 27"/>
    <property type="match status" value="1"/>
</dbReference>
<accession>A0A1D8PGH2</accession>
<evidence type="ECO:0000256" key="1">
    <source>
        <dbReference type="ARBA" id="ARBA00022723"/>
    </source>
</evidence>
<organism evidence="8 9">
    <name type="scientific">Candida albicans (strain SC5314 / ATCC MYA-2876)</name>
    <name type="common">Yeast</name>
    <dbReference type="NCBI Taxonomy" id="237561"/>
    <lineage>
        <taxon>Eukaryota</taxon>
        <taxon>Fungi</taxon>
        <taxon>Dikarya</taxon>
        <taxon>Ascomycota</taxon>
        <taxon>Saccharomycotina</taxon>
        <taxon>Pichiomycetes</taxon>
        <taxon>Debaryomycetaceae</taxon>
        <taxon>Candida/Lodderomyces clade</taxon>
        <taxon>Candida</taxon>
    </lineage>
</organism>
<dbReference type="Proteomes" id="UP000000559">
    <property type="component" value="Chromosome 2"/>
</dbReference>
<feature type="region of interest" description="Disordered" evidence="5">
    <location>
        <begin position="286"/>
        <end position="322"/>
    </location>
</feature>
<keyword evidence="1" id="KW-0479">Metal-binding</keyword>
<dbReference type="InterPro" id="IPR000306">
    <property type="entry name" value="Znf_FYVE"/>
</dbReference>
<feature type="compositionally biased region" description="Low complexity" evidence="5">
    <location>
        <begin position="428"/>
        <end position="438"/>
    </location>
</feature>
<dbReference type="PANTHER" id="PTHR47794">
    <property type="entry name" value="VACUOLAR PROTEIN SORTING-ASSOCIATED PROTEIN 27"/>
    <property type="match status" value="1"/>
</dbReference>
<name>A0A1D8PGH2_CANAL</name>
<dbReference type="InParanoid" id="A0A1D8PGH2"/>
<feature type="region of interest" description="Disordered" evidence="5">
    <location>
        <begin position="1"/>
        <end position="116"/>
    </location>
</feature>
<evidence type="ECO:0000313" key="7">
    <source>
        <dbReference type="CGD" id="CAL0000182758"/>
    </source>
</evidence>
<dbReference type="GO" id="GO:0008270">
    <property type="term" value="F:zinc ion binding"/>
    <property type="evidence" value="ECO:0007669"/>
    <property type="project" value="UniProtKB-KW"/>
</dbReference>
<feature type="compositionally biased region" description="Polar residues" evidence="5">
    <location>
        <begin position="444"/>
        <end position="458"/>
    </location>
</feature>
<feature type="region of interest" description="Disordered" evidence="5">
    <location>
        <begin position="366"/>
        <end position="470"/>
    </location>
</feature>
<evidence type="ECO:0000259" key="6">
    <source>
        <dbReference type="PROSITE" id="PS50178"/>
    </source>
</evidence>
<feature type="compositionally biased region" description="Low complexity" evidence="5">
    <location>
        <begin position="515"/>
        <end position="529"/>
    </location>
</feature>
<dbReference type="SUPFAM" id="SSF57903">
    <property type="entry name" value="FYVE/PHD zinc finger"/>
    <property type="match status" value="1"/>
</dbReference>
<dbReference type="CDD" id="cd15760">
    <property type="entry name" value="FYVE_scVPS27p_like"/>
    <property type="match status" value="1"/>
</dbReference>
<evidence type="ECO:0000256" key="2">
    <source>
        <dbReference type="ARBA" id="ARBA00022771"/>
    </source>
</evidence>
<feature type="compositionally biased region" description="Low complexity" evidence="5">
    <location>
        <begin position="366"/>
        <end position="382"/>
    </location>
</feature>
<feature type="compositionally biased region" description="Polar residues" evidence="5">
    <location>
        <begin position="693"/>
        <end position="715"/>
    </location>
</feature>
<feature type="compositionally biased region" description="Basic and acidic residues" evidence="5">
    <location>
        <begin position="88"/>
        <end position="99"/>
    </location>
</feature>
<keyword evidence="2 4" id="KW-0863">Zinc-finger</keyword>